<accession>A0A5M9QWX4</accession>
<dbReference type="AlphaFoldDB" id="A0A5M9QWX4"/>
<name>A0A5M9QWX4_9GAMM</name>
<dbReference type="RefSeq" id="WP_067370697.1">
    <property type="nucleotide sequence ID" value="NZ_BAAAFS010000007.1"/>
</dbReference>
<protein>
    <submittedName>
        <fullName evidence="1">Phage tail protein</fullName>
    </submittedName>
</protein>
<comment type="caution">
    <text evidence="1">The sequence shown here is derived from an EMBL/GenBank/DDBJ whole genome shotgun (WGS) entry which is preliminary data.</text>
</comment>
<dbReference type="Proteomes" id="UP000322181">
    <property type="component" value="Unassembled WGS sequence"/>
</dbReference>
<organism evidence="1 2">
    <name type="scientific">Morganella psychrotolerans</name>
    <dbReference type="NCBI Taxonomy" id="368603"/>
    <lineage>
        <taxon>Bacteria</taxon>
        <taxon>Pseudomonadati</taxon>
        <taxon>Pseudomonadota</taxon>
        <taxon>Gammaproteobacteria</taxon>
        <taxon>Enterobacterales</taxon>
        <taxon>Morganellaceae</taxon>
        <taxon>Morganella</taxon>
    </lineage>
</organism>
<evidence type="ECO:0000313" key="2">
    <source>
        <dbReference type="Proteomes" id="UP000322181"/>
    </source>
</evidence>
<dbReference type="InterPro" id="IPR010265">
    <property type="entry name" value="Phage_lambda_TipM"/>
</dbReference>
<proteinExistence type="predicted"/>
<dbReference type="Pfam" id="PF05939">
    <property type="entry name" value="Phage_min_tail"/>
    <property type="match status" value="1"/>
</dbReference>
<reference evidence="1 2" key="1">
    <citation type="submission" date="2019-09" db="EMBL/GenBank/DDBJ databases">
        <title>Draft genome sequence of various Type strains from the CCUG.</title>
        <authorList>
            <person name="Pineiro-Iglesias B."/>
            <person name="Tunovic T."/>
            <person name="Unosson C."/>
            <person name="Inganas E."/>
            <person name="Ohlen M."/>
            <person name="Cardew S."/>
            <person name="Jensie-Markopoulos S."/>
            <person name="Salva-Serra F."/>
            <person name="Jaen-Luchoro D."/>
            <person name="Karlsson R."/>
            <person name="Svensson-Stadler L."/>
            <person name="Chun J."/>
            <person name="Moore E."/>
        </authorList>
    </citation>
    <scope>NUCLEOTIDE SEQUENCE [LARGE SCALE GENOMIC DNA]</scope>
    <source>
        <strain evidence="1 2">CCUG 53682T</strain>
    </source>
</reference>
<dbReference type="EMBL" id="VXKB01000008">
    <property type="protein sequence ID" value="KAA8713043.1"/>
    <property type="molecule type" value="Genomic_DNA"/>
</dbReference>
<evidence type="ECO:0000313" key="1">
    <source>
        <dbReference type="EMBL" id="KAA8713043.1"/>
    </source>
</evidence>
<dbReference type="OrthoDB" id="8607203at2"/>
<sequence length="110" mass="13292">MEKRLFKWHPKFQSRKTFKPTISKQVFDDGYEMRMTSGFNWRRFEWNLTFEGARELITEIEDFLFEHGGKDSFKWISPDKKEYTIVCEDFNVGRDNGSNNLTATFRQVFE</sequence>
<gene>
    <name evidence="1" type="ORF">F4V73_18180</name>
</gene>